<reference evidence="3" key="2">
    <citation type="submission" date="2023-01" db="EMBL/GenBank/DDBJ databases">
        <authorList>
            <person name="Sun Q."/>
            <person name="Evtushenko L."/>
        </authorList>
    </citation>
    <scope>NUCLEOTIDE SEQUENCE</scope>
    <source>
        <strain evidence="3">VKM B-2555</strain>
    </source>
</reference>
<evidence type="ECO:0000256" key="2">
    <source>
        <dbReference type="HAMAP-Rule" id="MF_00048"/>
    </source>
</evidence>
<reference evidence="3" key="1">
    <citation type="journal article" date="2014" name="Int. J. Syst. Evol. Microbiol.">
        <title>Complete genome sequence of Corynebacterium casei LMG S-19264T (=DSM 44701T), isolated from a smear-ripened cheese.</title>
        <authorList>
            <consortium name="US DOE Joint Genome Institute (JGI-PGF)"/>
            <person name="Walter F."/>
            <person name="Albersmeier A."/>
            <person name="Kalinowski J."/>
            <person name="Ruckert C."/>
        </authorList>
    </citation>
    <scope>NUCLEOTIDE SEQUENCE</scope>
    <source>
        <strain evidence="3">VKM B-2555</strain>
    </source>
</reference>
<dbReference type="GO" id="GO:0003676">
    <property type="term" value="F:nucleic acid binding"/>
    <property type="evidence" value="ECO:0007669"/>
    <property type="project" value="InterPro"/>
</dbReference>
<dbReference type="HAMAP" id="MF_00048">
    <property type="entry name" value="UPF0102"/>
    <property type="match status" value="1"/>
</dbReference>
<protein>
    <recommendedName>
        <fullName evidence="2">UPF0102 protein GCM10008171_18180</fullName>
    </recommendedName>
</protein>
<dbReference type="PANTHER" id="PTHR34039">
    <property type="entry name" value="UPF0102 PROTEIN YRAN"/>
    <property type="match status" value="1"/>
</dbReference>
<gene>
    <name evidence="3" type="ORF">GCM10008171_18180</name>
</gene>
<dbReference type="Gene3D" id="3.40.1350.10">
    <property type="match status" value="1"/>
</dbReference>
<sequence>MSDGGASAKRRAAVARGLSAETLVAWRLRLTGWRILARRFSDGPGEVDLVARRGRTLAFVEVKARDDLDAALAAVAPRQQARIRRAAEAFLARHPAYAGYVIRFDVALVAPRRPPRLLPNAFGL</sequence>
<keyword evidence="4" id="KW-1185">Reference proteome</keyword>
<organism evidence="3 4">
    <name type="scientific">Methylopila jiangsuensis</name>
    <dbReference type="NCBI Taxonomy" id="586230"/>
    <lineage>
        <taxon>Bacteria</taxon>
        <taxon>Pseudomonadati</taxon>
        <taxon>Pseudomonadota</taxon>
        <taxon>Alphaproteobacteria</taxon>
        <taxon>Hyphomicrobiales</taxon>
        <taxon>Methylopilaceae</taxon>
        <taxon>Methylopila</taxon>
    </lineage>
</organism>
<dbReference type="InterPro" id="IPR003509">
    <property type="entry name" value="UPF0102_YraN-like"/>
</dbReference>
<dbReference type="Proteomes" id="UP001143364">
    <property type="component" value="Unassembled WGS sequence"/>
</dbReference>
<proteinExistence type="inferred from homology"/>
<dbReference type="NCBIfam" id="NF009151">
    <property type="entry name" value="PRK12497.1-5"/>
    <property type="match status" value="1"/>
</dbReference>
<dbReference type="RefSeq" id="WP_271204436.1">
    <property type="nucleotide sequence ID" value="NZ_BSFK01000009.1"/>
</dbReference>
<dbReference type="AlphaFoldDB" id="A0A9W6JIW7"/>
<dbReference type="InterPro" id="IPR011856">
    <property type="entry name" value="tRNA_endonuc-like_dom_sf"/>
</dbReference>
<dbReference type="InterPro" id="IPR011335">
    <property type="entry name" value="Restrct_endonuc-II-like"/>
</dbReference>
<evidence type="ECO:0000256" key="1">
    <source>
        <dbReference type="ARBA" id="ARBA00006738"/>
    </source>
</evidence>
<comment type="similarity">
    <text evidence="1 2">Belongs to the UPF0102 family.</text>
</comment>
<evidence type="ECO:0000313" key="3">
    <source>
        <dbReference type="EMBL" id="GLK76564.1"/>
    </source>
</evidence>
<name>A0A9W6JIW7_9HYPH</name>
<dbReference type="SUPFAM" id="SSF52980">
    <property type="entry name" value="Restriction endonuclease-like"/>
    <property type="match status" value="1"/>
</dbReference>
<comment type="caution">
    <text evidence="3">The sequence shown here is derived from an EMBL/GenBank/DDBJ whole genome shotgun (WGS) entry which is preliminary data.</text>
</comment>
<dbReference type="EMBL" id="BSFK01000009">
    <property type="protein sequence ID" value="GLK76564.1"/>
    <property type="molecule type" value="Genomic_DNA"/>
</dbReference>
<dbReference type="Pfam" id="PF02021">
    <property type="entry name" value="UPF0102"/>
    <property type="match status" value="1"/>
</dbReference>
<accession>A0A9W6JIW7</accession>
<evidence type="ECO:0000313" key="4">
    <source>
        <dbReference type="Proteomes" id="UP001143364"/>
    </source>
</evidence>
<dbReference type="PANTHER" id="PTHR34039:SF1">
    <property type="entry name" value="UPF0102 PROTEIN YRAN"/>
    <property type="match status" value="1"/>
</dbReference>